<feature type="non-terminal residue" evidence="2">
    <location>
        <position position="1"/>
    </location>
</feature>
<dbReference type="OMA" id="ISTAYYW"/>
<proteinExistence type="predicted"/>
<evidence type="ECO:0000313" key="2">
    <source>
        <dbReference type="EMBL" id="ESO99135.1"/>
    </source>
</evidence>
<dbReference type="CTD" id="20251439"/>
<dbReference type="Pfam" id="PF00147">
    <property type="entry name" value="Fibrinogen_C"/>
    <property type="match status" value="1"/>
</dbReference>
<reference evidence="2 3" key="1">
    <citation type="journal article" date="2013" name="Nature">
        <title>Insights into bilaterian evolution from three spiralian genomes.</title>
        <authorList>
            <person name="Simakov O."/>
            <person name="Marletaz F."/>
            <person name="Cho S.J."/>
            <person name="Edsinger-Gonzales E."/>
            <person name="Havlak P."/>
            <person name="Hellsten U."/>
            <person name="Kuo D.H."/>
            <person name="Larsson T."/>
            <person name="Lv J."/>
            <person name="Arendt D."/>
            <person name="Savage R."/>
            <person name="Osoegawa K."/>
            <person name="de Jong P."/>
            <person name="Grimwood J."/>
            <person name="Chapman J.A."/>
            <person name="Shapiro H."/>
            <person name="Aerts A."/>
            <person name="Otillar R.P."/>
            <person name="Terry A.Y."/>
            <person name="Boore J.L."/>
            <person name="Grigoriev I.V."/>
            <person name="Lindberg D.R."/>
            <person name="Seaver E.C."/>
            <person name="Weisblat D.A."/>
            <person name="Putnam N.H."/>
            <person name="Rokhsar D.S."/>
        </authorList>
    </citation>
    <scope>NUCLEOTIDE SEQUENCE [LARGE SCALE GENOMIC DNA]</scope>
</reference>
<dbReference type="EMBL" id="KB201131">
    <property type="protein sequence ID" value="ESO99135.1"/>
    <property type="molecule type" value="Genomic_DNA"/>
</dbReference>
<dbReference type="RefSeq" id="XP_009050176.1">
    <property type="nucleotide sequence ID" value="XM_009051928.1"/>
</dbReference>
<dbReference type="InterPro" id="IPR014716">
    <property type="entry name" value="Fibrinogen_a/b/g_C_1"/>
</dbReference>
<feature type="domain" description="Fibrinogen C-terminal" evidence="1">
    <location>
        <begin position="1"/>
        <end position="122"/>
    </location>
</feature>
<dbReference type="GO" id="GO:0005615">
    <property type="term" value="C:extracellular space"/>
    <property type="evidence" value="ECO:0007669"/>
    <property type="project" value="TreeGrafter"/>
</dbReference>
<dbReference type="Proteomes" id="UP000030746">
    <property type="component" value="Unassembled WGS sequence"/>
</dbReference>
<dbReference type="PANTHER" id="PTHR19143">
    <property type="entry name" value="FIBRINOGEN/TENASCIN/ANGIOPOEITIN"/>
    <property type="match status" value="1"/>
</dbReference>
<dbReference type="OrthoDB" id="6159473at2759"/>
<protein>
    <recommendedName>
        <fullName evidence="1">Fibrinogen C-terminal domain-containing protein</fullName>
    </recommendedName>
</protein>
<sequence>FNKSWQEYVDGFGDLNKNHWLGLQRVFEITNSRNYDLHINIHAKPEYNNKTIIYHNFKISNSASGFQLIIDTADEVYPWPLGDCLSALNNTKFSTPDQSGCAAAFQSGWWFDANCSACNANG</sequence>
<dbReference type="KEGG" id="lgi:LOTGIDRAFT_58309"/>
<dbReference type="AlphaFoldDB" id="V4AVQ3"/>
<gene>
    <name evidence="2" type="ORF">LOTGIDRAFT_58309</name>
</gene>
<name>V4AVQ3_LOTGI</name>
<dbReference type="SMART" id="SM00186">
    <property type="entry name" value="FBG"/>
    <property type="match status" value="1"/>
</dbReference>
<dbReference type="HOGENOM" id="CLU_038628_7_4_1"/>
<dbReference type="SUPFAM" id="SSF56496">
    <property type="entry name" value="Fibrinogen C-terminal domain-like"/>
    <property type="match status" value="1"/>
</dbReference>
<evidence type="ECO:0000313" key="3">
    <source>
        <dbReference type="Proteomes" id="UP000030746"/>
    </source>
</evidence>
<dbReference type="InterPro" id="IPR036056">
    <property type="entry name" value="Fibrinogen-like_C"/>
</dbReference>
<dbReference type="GeneID" id="20251439"/>
<dbReference type="InterPro" id="IPR002181">
    <property type="entry name" value="Fibrinogen_a/b/g_C_dom"/>
</dbReference>
<feature type="non-terminal residue" evidence="2">
    <location>
        <position position="122"/>
    </location>
</feature>
<keyword evidence="3" id="KW-1185">Reference proteome</keyword>
<dbReference type="Gene3D" id="3.90.215.10">
    <property type="entry name" value="Gamma Fibrinogen, chain A, domain 1"/>
    <property type="match status" value="1"/>
</dbReference>
<dbReference type="STRING" id="225164.V4AVQ3"/>
<organism evidence="2 3">
    <name type="scientific">Lottia gigantea</name>
    <name type="common">Giant owl limpet</name>
    <dbReference type="NCBI Taxonomy" id="225164"/>
    <lineage>
        <taxon>Eukaryota</taxon>
        <taxon>Metazoa</taxon>
        <taxon>Spiralia</taxon>
        <taxon>Lophotrochozoa</taxon>
        <taxon>Mollusca</taxon>
        <taxon>Gastropoda</taxon>
        <taxon>Patellogastropoda</taxon>
        <taxon>Lottioidea</taxon>
        <taxon>Lottiidae</taxon>
        <taxon>Lottia</taxon>
    </lineage>
</organism>
<dbReference type="PROSITE" id="PS51406">
    <property type="entry name" value="FIBRINOGEN_C_2"/>
    <property type="match status" value="1"/>
</dbReference>
<evidence type="ECO:0000259" key="1">
    <source>
        <dbReference type="PROSITE" id="PS51406"/>
    </source>
</evidence>
<dbReference type="Gene3D" id="4.10.530.10">
    <property type="entry name" value="Gamma-fibrinogen Carboxyl Terminal Fragment, domain 2"/>
    <property type="match status" value="1"/>
</dbReference>
<dbReference type="InterPro" id="IPR050373">
    <property type="entry name" value="Fibrinogen_C-term_domain"/>
</dbReference>
<accession>V4AVQ3</accession>